<reference evidence="1 2" key="2">
    <citation type="journal article" date="2010" name="Nucleic Acids Res.">
        <title>BeetleBase in 2010: revisions to provide comprehensive genomic information for Tribolium castaneum.</title>
        <authorList>
            <person name="Kim H.S."/>
            <person name="Murphy T."/>
            <person name="Xia J."/>
            <person name="Caragea D."/>
            <person name="Park Y."/>
            <person name="Beeman R.W."/>
            <person name="Lorenzen M.D."/>
            <person name="Butcher S."/>
            <person name="Manak J.R."/>
            <person name="Brown S.J."/>
        </authorList>
    </citation>
    <scope>GENOME REANNOTATION</scope>
    <source>
        <strain evidence="1 2">Georgia GA2</strain>
    </source>
</reference>
<proteinExistence type="predicted"/>
<name>D1ZZG5_TRICA</name>
<keyword evidence="2" id="KW-1185">Reference proteome</keyword>
<organism evidence="1 2">
    <name type="scientific">Tribolium castaneum</name>
    <name type="common">Red flour beetle</name>
    <dbReference type="NCBI Taxonomy" id="7070"/>
    <lineage>
        <taxon>Eukaryota</taxon>
        <taxon>Metazoa</taxon>
        <taxon>Ecdysozoa</taxon>
        <taxon>Arthropoda</taxon>
        <taxon>Hexapoda</taxon>
        <taxon>Insecta</taxon>
        <taxon>Pterygota</taxon>
        <taxon>Neoptera</taxon>
        <taxon>Endopterygota</taxon>
        <taxon>Coleoptera</taxon>
        <taxon>Polyphaga</taxon>
        <taxon>Cucujiformia</taxon>
        <taxon>Tenebrionidae</taxon>
        <taxon>Tenebrionidae incertae sedis</taxon>
        <taxon>Tribolium</taxon>
    </lineage>
</organism>
<evidence type="ECO:0000313" key="2">
    <source>
        <dbReference type="Proteomes" id="UP000007266"/>
    </source>
</evidence>
<dbReference type="HOGENOM" id="CLU_2174179_0_0_1"/>
<accession>D1ZZG5</accession>
<dbReference type="EMBL" id="KQ971338">
    <property type="protein sequence ID" value="EFA02366.1"/>
    <property type="molecule type" value="Genomic_DNA"/>
</dbReference>
<evidence type="ECO:0000313" key="1">
    <source>
        <dbReference type="EMBL" id="EFA02366.1"/>
    </source>
</evidence>
<dbReference type="InParanoid" id="D1ZZG5"/>
<reference evidence="1 2" key="1">
    <citation type="journal article" date="2008" name="Nature">
        <title>The genome of the model beetle and pest Tribolium castaneum.</title>
        <authorList>
            <consortium name="Tribolium Genome Sequencing Consortium"/>
            <person name="Richards S."/>
            <person name="Gibbs R.A."/>
            <person name="Weinstock G.M."/>
            <person name="Brown S.J."/>
            <person name="Denell R."/>
            <person name="Beeman R.W."/>
            <person name="Gibbs R."/>
            <person name="Beeman R.W."/>
            <person name="Brown S.J."/>
            <person name="Bucher G."/>
            <person name="Friedrich M."/>
            <person name="Grimmelikhuijzen C.J."/>
            <person name="Klingler M."/>
            <person name="Lorenzen M."/>
            <person name="Richards S."/>
            <person name="Roth S."/>
            <person name="Schroder R."/>
            <person name="Tautz D."/>
            <person name="Zdobnov E.M."/>
            <person name="Muzny D."/>
            <person name="Gibbs R.A."/>
            <person name="Weinstock G.M."/>
            <person name="Attaway T."/>
            <person name="Bell S."/>
            <person name="Buhay C.J."/>
            <person name="Chandrabose M.N."/>
            <person name="Chavez D."/>
            <person name="Clerk-Blankenburg K.P."/>
            <person name="Cree A."/>
            <person name="Dao M."/>
            <person name="Davis C."/>
            <person name="Chacko J."/>
            <person name="Dinh H."/>
            <person name="Dugan-Rocha S."/>
            <person name="Fowler G."/>
            <person name="Garner T.T."/>
            <person name="Garnes J."/>
            <person name="Gnirke A."/>
            <person name="Hawes A."/>
            <person name="Hernandez J."/>
            <person name="Hines S."/>
            <person name="Holder M."/>
            <person name="Hume J."/>
            <person name="Jhangiani S.N."/>
            <person name="Joshi V."/>
            <person name="Khan Z.M."/>
            <person name="Jackson L."/>
            <person name="Kovar C."/>
            <person name="Kowis A."/>
            <person name="Lee S."/>
            <person name="Lewis L.R."/>
            <person name="Margolis J."/>
            <person name="Morgan M."/>
            <person name="Nazareth L.V."/>
            <person name="Nguyen N."/>
            <person name="Okwuonu G."/>
            <person name="Parker D."/>
            <person name="Richards S."/>
            <person name="Ruiz S.J."/>
            <person name="Santibanez J."/>
            <person name="Savard J."/>
            <person name="Scherer S.E."/>
            <person name="Schneider B."/>
            <person name="Sodergren E."/>
            <person name="Tautz D."/>
            <person name="Vattahil S."/>
            <person name="Villasana D."/>
            <person name="White C.S."/>
            <person name="Wright R."/>
            <person name="Park Y."/>
            <person name="Beeman R.W."/>
            <person name="Lord J."/>
            <person name="Oppert B."/>
            <person name="Lorenzen M."/>
            <person name="Brown S."/>
            <person name="Wang L."/>
            <person name="Savard J."/>
            <person name="Tautz D."/>
            <person name="Richards S."/>
            <person name="Weinstock G."/>
            <person name="Gibbs R.A."/>
            <person name="Liu Y."/>
            <person name="Worley K."/>
            <person name="Weinstock G."/>
            <person name="Elsik C.G."/>
            <person name="Reese J.T."/>
            <person name="Elhaik E."/>
            <person name="Landan G."/>
            <person name="Graur D."/>
            <person name="Arensburger P."/>
            <person name="Atkinson P."/>
            <person name="Beeman R.W."/>
            <person name="Beidler J."/>
            <person name="Brown S.J."/>
            <person name="Demuth J.P."/>
            <person name="Drury D.W."/>
            <person name="Du Y.Z."/>
            <person name="Fujiwara H."/>
            <person name="Lorenzen M."/>
            <person name="Maselli V."/>
            <person name="Osanai M."/>
            <person name="Park Y."/>
            <person name="Robertson H.M."/>
            <person name="Tu Z."/>
            <person name="Wang J.J."/>
            <person name="Wang S."/>
            <person name="Richards S."/>
            <person name="Song H."/>
            <person name="Zhang L."/>
            <person name="Sodergren E."/>
            <person name="Werner D."/>
            <person name="Stanke M."/>
            <person name="Morgenstern B."/>
            <person name="Solovyev V."/>
            <person name="Kosarev P."/>
            <person name="Brown G."/>
            <person name="Chen H.C."/>
            <person name="Ermolaeva O."/>
            <person name="Hlavina W."/>
            <person name="Kapustin Y."/>
            <person name="Kiryutin B."/>
            <person name="Kitts P."/>
            <person name="Maglott D."/>
            <person name="Pruitt K."/>
            <person name="Sapojnikov V."/>
            <person name="Souvorov A."/>
            <person name="Mackey A.J."/>
            <person name="Waterhouse R.M."/>
            <person name="Wyder S."/>
            <person name="Zdobnov E.M."/>
            <person name="Zdobnov E.M."/>
            <person name="Wyder S."/>
            <person name="Kriventseva E.V."/>
            <person name="Kadowaki T."/>
            <person name="Bork P."/>
            <person name="Aranda M."/>
            <person name="Bao R."/>
            <person name="Beermann A."/>
            <person name="Berns N."/>
            <person name="Bolognesi R."/>
            <person name="Bonneton F."/>
            <person name="Bopp D."/>
            <person name="Brown S.J."/>
            <person name="Bucher G."/>
            <person name="Butts T."/>
            <person name="Chaumot A."/>
            <person name="Denell R.E."/>
            <person name="Ferrier D.E."/>
            <person name="Friedrich M."/>
            <person name="Gordon C.M."/>
            <person name="Jindra M."/>
            <person name="Klingler M."/>
            <person name="Lan Q."/>
            <person name="Lattorff H.M."/>
            <person name="Laudet V."/>
            <person name="von Levetsow C."/>
            <person name="Liu Z."/>
            <person name="Lutz R."/>
            <person name="Lynch J.A."/>
            <person name="da Fonseca R.N."/>
            <person name="Posnien N."/>
            <person name="Reuter R."/>
            <person name="Roth S."/>
            <person name="Savard J."/>
            <person name="Schinko J.B."/>
            <person name="Schmitt C."/>
            <person name="Schoppmeier M."/>
            <person name="Schroder R."/>
            <person name="Shippy T.D."/>
            <person name="Simonnet F."/>
            <person name="Marques-Souza H."/>
            <person name="Tautz D."/>
            <person name="Tomoyasu Y."/>
            <person name="Trauner J."/>
            <person name="Van der Zee M."/>
            <person name="Vervoort M."/>
            <person name="Wittkopp N."/>
            <person name="Wimmer E.A."/>
            <person name="Yang X."/>
            <person name="Jones A.K."/>
            <person name="Sattelle D.B."/>
            <person name="Ebert P.R."/>
            <person name="Nelson D."/>
            <person name="Scott J.G."/>
            <person name="Beeman R.W."/>
            <person name="Muthukrishnan S."/>
            <person name="Kramer K.J."/>
            <person name="Arakane Y."/>
            <person name="Beeman R.W."/>
            <person name="Zhu Q."/>
            <person name="Hogenkamp D."/>
            <person name="Dixit R."/>
            <person name="Oppert B."/>
            <person name="Jiang H."/>
            <person name="Zou Z."/>
            <person name="Marshall J."/>
            <person name="Elpidina E."/>
            <person name="Vinokurov K."/>
            <person name="Oppert C."/>
            <person name="Zou Z."/>
            <person name="Evans J."/>
            <person name="Lu Z."/>
            <person name="Zhao P."/>
            <person name="Sumathipala N."/>
            <person name="Altincicek B."/>
            <person name="Vilcinskas A."/>
            <person name="Williams M."/>
            <person name="Hultmark D."/>
            <person name="Hetru C."/>
            <person name="Jiang H."/>
            <person name="Grimmelikhuijzen C.J."/>
            <person name="Hauser F."/>
            <person name="Cazzamali G."/>
            <person name="Williamson M."/>
            <person name="Park Y."/>
            <person name="Li B."/>
            <person name="Tanaka Y."/>
            <person name="Predel R."/>
            <person name="Neupert S."/>
            <person name="Schachtner J."/>
            <person name="Verleyen P."/>
            <person name="Raible F."/>
            <person name="Bork P."/>
            <person name="Friedrich M."/>
            <person name="Walden K.K."/>
            <person name="Robertson H.M."/>
            <person name="Angeli S."/>
            <person name="Foret S."/>
            <person name="Bucher G."/>
            <person name="Schuetz S."/>
            <person name="Maleszka R."/>
            <person name="Wimmer E.A."/>
            <person name="Beeman R.W."/>
            <person name="Lorenzen M."/>
            <person name="Tomoyasu Y."/>
            <person name="Miller S.C."/>
            <person name="Grossmann D."/>
            <person name="Bucher G."/>
        </authorList>
    </citation>
    <scope>NUCLEOTIDE SEQUENCE [LARGE SCALE GENOMIC DNA]</scope>
    <source>
        <strain evidence="1 2">Georgia GA2</strain>
    </source>
</reference>
<dbReference type="AlphaFoldDB" id="D1ZZG5"/>
<dbReference type="Proteomes" id="UP000007266">
    <property type="component" value="Linkage group 4"/>
</dbReference>
<protein>
    <submittedName>
        <fullName evidence="1">Uncharacterized protein</fullName>
    </submittedName>
</protein>
<sequence length="110" mass="12606">MADDTAFISNICKMVYEEKGGGERLSRAIFEQALCNSNNNFEKPDASFDNLTCVLLLMSCGRQCRIYFNYKCSKSRDFNPSHDTLFLLKLCSFPEVFRKELQLILNKNAA</sequence>
<gene>
    <name evidence="1" type="primary">GLEAN_08041</name>
    <name evidence="1" type="ORF">TcasGA2_TC008041</name>
</gene>